<dbReference type="OrthoDB" id="63301at2759"/>
<evidence type="ECO:0000313" key="3">
    <source>
        <dbReference type="Proteomes" id="UP001165121"/>
    </source>
</evidence>
<proteinExistence type="predicted"/>
<organism evidence="2 3">
    <name type="scientific">Phytophthora fragariaefolia</name>
    <dbReference type="NCBI Taxonomy" id="1490495"/>
    <lineage>
        <taxon>Eukaryota</taxon>
        <taxon>Sar</taxon>
        <taxon>Stramenopiles</taxon>
        <taxon>Oomycota</taxon>
        <taxon>Peronosporomycetes</taxon>
        <taxon>Peronosporales</taxon>
        <taxon>Peronosporaceae</taxon>
        <taxon>Phytophthora</taxon>
    </lineage>
</organism>
<comment type="caution">
    <text evidence="2">The sequence shown here is derived from an EMBL/GenBank/DDBJ whole genome shotgun (WGS) entry which is preliminary data.</text>
</comment>
<evidence type="ECO:0000313" key="2">
    <source>
        <dbReference type="EMBL" id="GMF44095.1"/>
    </source>
</evidence>
<reference evidence="2" key="1">
    <citation type="submission" date="2023-04" db="EMBL/GenBank/DDBJ databases">
        <title>Phytophthora fragariaefolia NBRC 109709.</title>
        <authorList>
            <person name="Ichikawa N."/>
            <person name="Sato H."/>
            <person name="Tonouchi N."/>
        </authorList>
    </citation>
    <scope>NUCLEOTIDE SEQUENCE</scope>
    <source>
        <strain evidence="2">NBRC 109709</strain>
    </source>
</reference>
<dbReference type="EMBL" id="BSXT01001645">
    <property type="protein sequence ID" value="GMF44095.1"/>
    <property type="molecule type" value="Genomic_DNA"/>
</dbReference>
<sequence length="188" mass="20765">MATPLAAALPATSHQAQWLGPINTKEMQESNSMKLGVKGRLSNQEMEQLRNQLAQAAAYAHVPEHQRARAAKAQPTSKPMTKVYRRVDSPRAASNNQTRPIRKTLGSIQYEQQFAAKAYDSLKPRPTRGIGFEAKTILQDEYVTKPRQVSSIPRNLSTATPSDAPETDNQITSGKRRGPSAIPQVFIM</sequence>
<evidence type="ECO:0000256" key="1">
    <source>
        <dbReference type="SAM" id="MobiDB-lite"/>
    </source>
</evidence>
<gene>
    <name evidence="2" type="ORF">Pfra01_001520200</name>
</gene>
<name>A0A9W7CYY9_9STRA</name>
<protein>
    <submittedName>
        <fullName evidence="2">Unnamed protein product</fullName>
    </submittedName>
</protein>
<feature type="region of interest" description="Disordered" evidence="1">
    <location>
        <begin position="145"/>
        <end position="188"/>
    </location>
</feature>
<dbReference type="AlphaFoldDB" id="A0A9W7CYY9"/>
<accession>A0A9W7CYY9</accession>
<feature type="compositionally biased region" description="Polar residues" evidence="1">
    <location>
        <begin position="147"/>
        <end position="173"/>
    </location>
</feature>
<keyword evidence="3" id="KW-1185">Reference proteome</keyword>
<dbReference type="Proteomes" id="UP001165121">
    <property type="component" value="Unassembled WGS sequence"/>
</dbReference>